<evidence type="ECO:0000313" key="2">
    <source>
        <dbReference type="Proteomes" id="UP000193685"/>
    </source>
</evidence>
<dbReference type="GO" id="GO:0031624">
    <property type="term" value="F:ubiquitin conjugating enzyme binding"/>
    <property type="evidence" value="ECO:0007669"/>
    <property type="project" value="TreeGrafter"/>
</dbReference>
<reference evidence="1 2" key="1">
    <citation type="submission" date="2016-07" db="EMBL/GenBank/DDBJ databases">
        <title>Pervasive Adenine N6-methylation of Active Genes in Fungi.</title>
        <authorList>
            <consortium name="DOE Joint Genome Institute"/>
            <person name="Mondo S.J."/>
            <person name="Dannebaum R.O."/>
            <person name="Kuo R.C."/>
            <person name="Labutti K."/>
            <person name="Haridas S."/>
            <person name="Kuo A."/>
            <person name="Salamov A."/>
            <person name="Ahrendt S.R."/>
            <person name="Lipzen A."/>
            <person name="Sullivan W."/>
            <person name="Andreopoulos W.B."/>
            <person name="Clum A."/>
            <person name="Lindquist E."/>
            <person name="Daum C."/>
            <person name="Ramamoorthy G.K."/>
            <person name="Gryganskyi A."/>
            <person name="Culley D."/>
            <person name="Magnuson J.K."/>
            <person name="James T.Y."/>
            <person name="O'Malley M.A."/>
            <person name="Stajich J.E."/>
            <person name="Spatafora J.W."/>
            <person name="Visel A."/>
            <person name="Grigoriev I.V."/>
        </authorList>
    </citation>
    <scope>NUCLEOTIDE SEQUENCE [LARGE SCALE GENOMIC DNA]</scope>
    <source>
        <strain evidence="1 2">12-1054</strain>
    </source>
</reference>
<dbReference type="EMBL" id="MCFI01000025">
    <property type="protein sequence ID" value="ORY75762.1"/>
    <property type="molecule type" value="Genomic_DNA"/>
</dbReference>
<dbReference type="GO" id="GO:0051865">
    <property type="term" value="P:protein autoubiquitination"/>
    <property type="evidence" value="ECO:0007669"/>
    <property type="project" value="TreeGrafter"/>
</dbReference>
<dbReference type="PANTHER" id="PTHR31531:SF2">
    <property type="entry name" value="E3 UBIQUITIN-PROTEIN LIGASE E3D"/>
    <property type="match status" value="1"/>
</dbReference>
<sequence>MLYFCEHLEKIKVCHLHVQLDSVPDSSTSLIIFDRKTLTLRHACRSYAITLPASIDVAQRLNLKFAEDTANDTFSVRIKAQSSLMPTDSDANPVPLSDPATLSKSTICCASCQTQLLPSKLRWRSSPSEHWQEMMDSWHCHAGVSHRDNQEHHEQYTLPKHIVHAAQGIVPVPERPFVGLSHFLVHRDDLGESLIQHEELVQCRSCKAPCGTVQEEVVKLYKQAITTNNNESVDALVYFSADLLAQVEAHAVHRFLVTPYGTQAPDQAGLLIWLMTLDMRVTTSSHETARDGQRAIKVLYKTTTLAQIEGQGQTQQEVECIPACLPGLYEHLQESLERHFIQAGRQVTGEWQASYLPRY</sequence>
<dbReference type="GO" id="GO:0000151">
    <property type="term" value="C:ubiquitin ligase complex"/>
    <property type="evidence" value="ECO:0007669"/>
    <property type="project" value="TreeGrafter"/>
</dbReference>
<accession>A0A1Y2EVX8</accession>
<dbReference type="OrthoDB" id="386949at2759"/>
<evidence type="ECO:0000313" key="1">
    <source>
        <dbReference type="EMBL" id="ORY75762.1"/>
    </source>
</evidence>
<dbReference type="GO" id="GO:0030332">
    <property type="term" value="F:cyclin binding"/>
    <property type="evidence" value="ECO:0007669"/>
    <property type="project" value="TreeGrafter"/>
</dbReference>
<dbReference type="PANTHER" id="PTHR31531">
    <property type="entry name" value="E3 UBIQUITIN-PROTEIN LIGASE E3D FAMILY MEMBER"/>
    <property type="match status" value="1"/>
</dbReference>
<organism evidence="1 2">
    <name type="scientific">Protomyces lactucae-debilis</name>
    <dbReference type="NCBI Taxonomy" id="2754530"/>
    <lineage>
        <taxon>Eukaryota</taxon>
        <taxon>Fungi</taxon>
        <taxon>Dikarya</taxon>
        <taxon>Ascomycota</taxon>
        <taxon>Taphrinomycotina</taxon>
        <taxon>Taphrinomycetes</taxon>
        <taxon>Taphrinales</taxon>
        <taxon>Protomycetaceae</taxon>
        <taxon>Protomyces</taxon>
    </lineage>
</organism>
<dbReference type="RefSeq" id="XP_040722410.1">
    <property type="nucleotide sequence ID" value="XM_040870121.1"/>
</dbReference>
<comment type="caution">
    <text evidence="1">The sequence shown here is derived from an EMBL/GenBank/DDBJ whole genome shotgun (WGS) entry which is preliminary data.</text>
</comment>
<dbReference type="GeneID" id="63786720"/>
<dbReference type="InterPro" id="IPR019193">
    <property type="entry name" value="UBQ-conj_enz_E2-bd_prot"/>
</dbReference>
<dbReference type="GO" id="GO:0043161">
    <property type="term" value="P:proteasome-mediated ubiquitin-dependent protein catabolic process"/>
    <property type="evidence" value="ECO:0007669"/>
    <property type="project" value="TreeGrafter"/>
</dbReference>
<dbReference type="AlphaFoldDB" id="A0A1Y2EVX8"/>
<dbReference type="Proteomes" id="UP000193685">
    <property type="component" value="Unassembled WGS sequence"/>
</dbReference>
<keyword evidence="2" id="KW-1185">Reference proteome</keyword>
<dbReference type="GO" id="GO:0005829">
    <property type="term" value="C:cytosol"/>
    <property type="evidence" value="ECO:0007669"/>
    <property type="project" value="TreeGrafter"/>
</dbReference>
<dbReference type="Pfam" id="PF09814">
    <property type="entry name" value="HECT_2"/>
    <property type="match status" value="1"/>
</dbReference>
<name>A0A1Y2EVX8_PROLT</name>
<dbReference type="OMA" id="CKASQAS"/>
<dbReference type="GO" id="GO:0006513">
    <property type="term" value="P:protein monoubiquitination"/>
    <property type="evidence" value="ECO:0007669"/>
    <property type="project" value="TreeGrafter"/>
</dbReference>
<gene>
    <name evidence="1" type="ORF">BCR37DRAFT_383841</name>
</gene>
<dbReference type="GO" id="GO:0061630">
    <property type="term" value="F:ubiquitin protein ligase activity"/>
    <property type="evidence" value="ECO:0007669"/>
    <property type="project" value="TreeGrafter"/>
</dbReference>
<proteinExistence type="predicted"/>
<dbReference type="GO" id="GO:0005634">
    <property type="term" value="C:nucleus"/>
    <property type="evidence" value="ECO:0007669"/>
    <property type="project" value="TreeGrafter"/>
</dbReference>
<dbReference type="GO" id="GO:0000209">
    <property type="term" value="P:protein polyubiquitination"/>
    <property type="evidence" value="ECO:0007669"/>
    <property type="project" value="TreeGrafter"/>
</dbReference>
<protein>
    <submittedName>
        <fullName evidence="1">Ubiquitin-conjugating enzyme E2-binding protein</fullName>
    </submittedName>
</protein>
<dbReference type="STRING" id="56484.A0A1Y2EVX8"/>